<proteinExistence type="predicted"/>
<feature type="transmembrane region" description="Helical" evidence="1">
    <location>
        <begin position="20"/>
        <end position="39"/>
    </location>
</feature>
<gene>
    <name evidence="2" type="ORF">HMPREF9103_02935</name>
</gene>
<organism evidence="2 3">
    <name type="scientific">Lentilactobacillus parafarraginis F0439</name>
    <dbReference type="NCBI Taxonomy" id="797515"/>
    <lineage>
        <taxon>Bacteria</taxon>
        <taxon>Bacillati</taxon>
        <taxon>Bacillota</taxon>
        <taxon>Bacilli</taxon>
        <taxon>Lactobacillales</taxon>
        <taxon>Lactobacillaceae</taxon>
        <taxon>Lentilactobacillus</taxon>
    </lineage>
</organism>
<keyword evidence="1" id="KW-0472">Membrane</keyword>
<accession>G9ZT63</accession>
<dbReference type="AlphaFoldDB" id="G9ZT63"/>
<sequence>MNLSGTIPSSQRGVITFDDYLMMDLLSVIMTGLMVIIKGEQWKRFIEKKEVSWVFKK</sequence>
<dbReference type="EMBL" id="AGEY01000199">
    <property type="protein sequence ID" value="EHL95519.1"/>
    <property type="molecule type" value="Genomic_DNA"/>
</dbReference>
<dbReference type="STRING" id="797515.HMPREF9103_02935"/>
<name>G9ZT63_9LACO</name>
<evidence type="ECO:0000256" key="1">
    <source>
        <dbReference type="SAM" id="Phobius"/>
    </source>
</evidence>
<reference evidence="2 3" key="1">
    <citation type="submission" date="2011-09" db="EMBL/GenBank/DDBJ databases">
        <authorList>
            <person name="Weinstock G."/>
            <person name="Sodergren E."/>
            <person name="Clifton S."/>
            <person name="Fulton L."/>
            <person name="Fulton B."/>
            <person name="Courtney L."/>
            <person name="Fronick C."/>
            <person name="Harrison M."/>
            <person name="Strong C."/>
            <person name="Farmer C."/>
            <person name="Delahaunty K."/>
            <person name="Markovic C."/>
            <person name="Hall O."/>
            <person name="Minx P."/>
            <person name="Tomlinson C."/>
            <person name="Mitreva M."/>
            <person name="Hou S."/>
            <person name="Chen J."/>
            <person name="Wollam A."/>
            <person name="Pepin K.H."/>
            <person name="Johnson M."/>
            <person name="Bhonagiri V."/>
            <person name="Zhang X."/>
            <person name="Suruliraj S."/>
            <person name="Warren W."/>
            <person name="Chinwalla A."/>
            <person name="Mardis E.R."/>
            <person name="Wilson R.K."/>
        </authorList>
    </citation>
    <scope>NUCLEOTIDE SEQUENCE [LARGE SCALE GENOMIC DNA]</scope>
    <source>
        <strain evidence="2 3">F0439</strain>
    </source>
</reference>
<evidence type="ECO:0000313" key="3">
    <source>
        <dbReference type="Proteomes" id="UP000004625"/>
    </source>
</evidence>
<keyword evidence="1" id="KW-0812">Transmembrane</keyword>
<dbReference type="Proteomes" id="UP000004625">
    <property type="component" value="Unassembled WGS sequence"/>
</dbReference>
<comment type="caution">
    <text evidence="2">The sequence shown here is derived from an EMBL/GenBank/DDBJ whole genome shotgun (WGS) entry which is preliminary data.</text>
</comment>
<protein>
    <submittedName>
        <fullName evidence="2">Uncharacterized protein</fullName>
    </submittedName>
</protein>
<keyword evidence="1" id="KW-1133">Transmembrane helix</keyword>
<dbReference type="HOGENOM" id="CLU_2991050_0_0_9"/>
<evidence type="ECO:0000313" key="2">
    <source>
        <dbReference type="EMBL" id="EHL95519.1"/>
    </source>
</evidence>
<keyword evidence="3" id="KW-1185">Reference proteome</keyword>